<protein>
    <recommendedName>
        <fullName evidence="4">Kinesin-like protein</fullName>
    </recommendedName>
</protein>
<dbReference type="Proteomes" id="UP000515208">
    <property type="component" value="Unplaced"/>
</dbReference>
<dbReference type="PRINTS" id="PR00380">
    <property type="entry name" value="KINESINHEAVY"/>
</dbReference>
<keyword evidence="7" id="KW-1185">Reference proteome</keyword>
<dbReference type="GeneID" id="104988021"/>
<dbReference type="InterPro" id="IPR027417">
    <property type="entry name" value="P-loop_NTPase"/>
</dbReference>
<dbReference type="GO" id="GO:0007018">
    <property type="term" value="P:microtubule-based movement"/>
    <property type="evidence" value="ECO:0007669"/>
    <property type="project" value="InterPro"/>
</dbReference>
<dbReference type="PROSITE" id="PS00411">
    <property type="entry name" value="KINESIN_MOTOR_1"/>
    <property type="match status" value="1"/>
</dbReference>
<dbReference type="InterPro" id="IPR036961">
    <property type="entry name" value="Kinesin_motor_dom_sf"/>
</dbReference>
<dbReference type="KEGG" id="bbis:104988021"/>
<dbReference type="GO" id="GO:0005874">
    <property type="term" value="C:microtubule"/>
    <property type="evidence" value="ECO:0007669"/>
    <property type="project" value="UniProtKB-KW"/>
</dbReference>
<keyword evidence="3 4" id="KW-0505">Motor protein</keyword>
<feature type="domain" description="Kinesin motor" evidence="6">
    <location>
        <begin position="5"/>
        <end position="324"/>
    </location>
</feature>
<feature type="region of interest" description="Disordered" evidence="5">
    <location>
        <begin position="132"/>
        <end position="200"/>
    </location>
</feature>
<evidence type="ECO:0000256" key="2">
    <source>
        <dbReference type="ARBA" id="ARBA00022840"/>
    </source>
</evidence>
<dbReference type="PROSITE" id="PS50067">
    <property type="entry name" value="KINESIN_MOTOR_2"/>
    <property type="match status" value="1"/>
</dbReference>
<evidence type="ECO:0000313" key="8">
    <source>
        <dbReference type="RefSeq" id="XP_010837460.1"/>
    </source>
</evidence>
<comment type="similarity">
    <text evidence="3 4">Belongs to the TRAFAC class myosin-kinesin ATPase superfamily. Kinesin family.</text>
</comment>
<feature type="binding site" evidence="3">
    <location>
        <begin position="97"/>
        <end position="104"/>
    </location>
    <ligand>
        <name>ATP</name>
        <dbReference type="ChEBI" id="CHEBI:30616"/>
    </ligand>
</feature>
<feature type="non-terminal residue" evidence="8">
    <location>
        <position position="324"/>
    </location>
</feature>
<keyword evidence="2 3" id="KW-0067">ATP-binding</keyword>
<dbReference type="GO" id="GO:0008017">
    <property type="term" value="F:microtubule binding"/>
    <property type="evidence" value="ECO:0007669"/>
    <property type="project" value="InterPro"/>
</dbReference>
<keyword evidence="4" id="KW-0493">Microtubule</keyword>
<name>A0A6P3HFT6_BISBB</name>
<dbReference type="SMART" id="SM00129">
    <property type="entry name" value="KISc"/>
    <property type="match status" value="1"/>
</dbReference>
<dbReference type="Pfam" id="PF00225">
    <property type="entry name" value="Kinesin"/>
    <property type="match status" value="1"/>
</dbReference>
<accession>A0A6P3HFT6</accession>
<dbReference type="RefSeq" id="XP_010837460.1">
    <property type="nucleotide sequence ID" value="XM_010839158.1"/>
</dbReference>
<reference evidence="8" key="1">
    <citation type="submission" date="2025-08" db="UniProtKB">
        <authorList>
            <consortium name="RefSeq"/>
        </authorList>
    </citation>
    <scope>IDENTIFICATION</scope>
    <source>
        <tissue evidence="8">Blood</tissue>
    </source>
</reference>
<organism evidence="7 8">
    <name type="scientific">Bison bison bison</name>
    <name type="common">North American plains bison</name>
    <dbReference type="NCBI Taxonomy" id="43346"/>
    <lineage>
        <taxon>Eukaryota</taxon>
        <taxon>Metazoa</taxon>
        <taxon>Chordata</taxon>
        <taxon>Craniata</taxon>
        <taxon>Vertebrata</taxon>
        <taxon>Euteleostomi</taxon>
        <taxon>Mammalia</taxon>
        <taxon>Eutheria</taxon>
        <taxon>Laurasiatheria</taxon>
        <taxon>Artiodactyla</taxon>
        <taxon>Ruminantia</taxon>
        <taxon>Pecora</taxon>
        <taxon>Bovidae</taxon>
        <taxon>Bovinae</taxon>
        <taxon>Bison</taxon>
    </lineage>
</organism>
<evidence type="ECO:0000313" key="7">
    <source>
        <dbReference type="Proteomes" id="UP000515208"/>
    </source>
</evidence>
<gene>
    <name evidence="8" type="primary">LOC104988021</name>
</gene>
<evidence type="ECO:0000256" key="3">
    <source>
        <dbReference type="PROSITE-ProRule" id="PRU00283"/>
    </source>
</evidence>
<dbReference type="GO" id="GO:0005524">
    <property type="term" value="F:ATP binding"/>
    <property type="evidence" value="ECO:0007669"/>
    <property type="project" value="UniProtKB-UniRule"/>
</dbReference>
<dbReference type="InterPro" id="IPR001752">
    <property type="entry name" value="Kinesin_motor_dom"/>
</dbReference>
<dbReference type="GO" id="GO:0003777">
    <property type="term" value="F:microtubule motor activity"/>
    <property type="evidence" value="ECO:0007669"/>
    <property type="project" value="InterPro"/>
</dbReference>
<evidence type="ECO:0000256" key="1">
    <source>
        <dbReference type="ARBA" id="ARBA00022741"/>
    </source>
</evidence>
<sequence>MAGASVKVAVRVRPFNSREMSRESKCIIQMSGSTTTIVNPKQPKETPKSFSFDYSYWSHTSPEDINYASQKQVYRDIGEEMLQHAFEGYNVCIFAYGQTGAGKSYTMMGKQEKDQQGIIPQLCEDLFSRINDTGPAHAQASPSRPAPEASPTRPAPEGAEAPPTHPGLARDSRQRGPSVPDDARVASAWRRPPGAWKGRSAELGLSWSGYGLPLPSLRLWALGVPACSLCGSKGREPPPGACGGLPWLDECRGPYPLLGQLHPHRAADQWRRGSGNWAQIPPYSEPGLGVGDSGGDVWVSKVSLVDLAGSERADSTGAKGTRLK</sequence>
<proteinExistence type="inferred from homology"/>
<evidence type="ECO:0000259" key="6">
    <source>
        <dbReference type="PROSITE" id="PS50067"/>
    </source>
</evidence>
<dbReference type="AlphaFoldDB" id="A0A6P3HFT6"/>
<dbReference type="PANTHER" id="PTHR47117">
    <property type="entry name" value="STAR-RELATED LIPID TRANSFER PROTEIN 9"/>
    <property type="match status" value="1"/>
</dbReference>
<dbReference type="PANTHER" id="PTHR47117:SF2">
    <property type="entry name" value="KINESIN-LIKE PROTEIN KIF1A ISOFORM X1"/>
    <property type="match status" value="1"/>
</dbReference>
<evidence type="ECO:0000256" key="5">
    <source>
        <dbReference type="SAM" id="MobiDB-lite"/>
    </source>
</evidence>
<keyword evidence="1 3" id="KW-0547">Nucleotide-binding</keyword>
<evidence type="ECO:0000256" key="4">
    <source>
        <dbReference type="RuleBase" id="RU000394"/>
    </source>
</evidence>
<feature type="compositionally biased region" description="Low complexity" evidence="5">
    <location>
        <begin position="140"/>
        <end position="157"/>
    </location>
</feature>
<dbReference type="OrthoDB" id="3176171at2759"/>
<dbReference type="Gene3D" id="3.40.850.10">
    <property type="entry name" value="Kinesin motor domain"/>
    <property type="match status" value="2"/>
</dbReference>
<dbReference type="SUPFAM" id="SSF52540">
    <property type="entry name" value="P-loop containing nucleoside triphosphate hydrolases"/>
    <property type="match status" value="2"/>
</dbReference>
<dbReference type="InterPro" id="IPR019821">
    <property type="entry name" value="Kinesin_motor_CS"/>
</dbReference>